<name>A0A2Z4MLS5_BREBE</name>
<dbReference type="EMBL" id="CP030117">
    <property type="protein sequence ID" value="AWX57353.1"/>
    <property type="molecule type" value="Genomic_DNA"/>
</dbReference>
<feature type="signal peptide" evidence="1">
    <location>
        <begin position="1"/>
        <end position="31"/>
    </location>
</feature>
<evidence type="ECO:0000313" key="4">
    <source>
        <dbReference type="Proteomes" id="UP000036061"/>
    </source>
</evidence>
<sequence length="520" mass="58744">MKKRNRAAMFVLAVSMVTTPVALLHPLSSYAYDGKSSLEPIQLPGDIAHLLTELKEDYVPLMKGLHVDSYGGTSKSGYVINLSDRKSIITTNTTLTISTNAEGDMTSFVLHDVNRDKTTKINQKEAYQKAVDFVRNYIAVDHVISPRAMLSYDRASELDHLAVVSVYPQLNNTWVDKETARVMVDAKGQVVHFQQEKLKLPTAEEVADPSKTVALEKAMKEWQDKVSLELVYDESAGKLVYVPDQLPTIDALTGEEVPSVYKTENETMKIKGTADMGVWRDMKKMEQMLEKDFGLKLNQRTYKNVKEDKKYKNSDIDRHEWNASSYQSAWITLDRKTKSPIEFKLDGPVEKELEKPLTHDEAKDIAVQFVEKYLLSKEQSFSVKETRLVENLPGWADQNLVRPISSFAFHPEIDGIPTKRPLFYMEVDAKKGNVVLAQVNELPSMPATIRKDGIIKDEKAKDAYVKEANLRLAYWYPKVGTHAAKLPQLAYLPTADAKSLQINAATGAVEEIWLEWKATP</sequence>
<feature type="domain" description="YcdB/YcdC repeated" evidence="2">
    <location>
        <begin position="302"/>
        <end position="435"/>
    </location>
</feature>
<organism evidence="3 4">
    <name type="scientific">Brevibacillus brevis</name>
    <name type="common">Bacillus brevis</name>
    <dbReference type="NCBI Taxonomy" id="1393"/>
    <lineage>
        <taxon>Bacteria</taxon>
        <taxon>Bacillati</taxon>
        <taxon>Bacillota</taxon>
        <taxon>Bacilli</taxon>
        <taxon>Bacillales</taxon>
        <taxon>Paenibacillaceae</taxon>
        <taxon>Brevibacillus</taxon>
    </lineage>
</organism>
<proteinExistence type="predicted"/>
<gene>
    <name evidence="3" type="ORF">AB432_020910</name>
</gene>
<evidence type="ECO:0000259" key="2">
    <source>
        <dbReference type="Pfam" id="PF16244"/>
    </source>
</evidence>
<dbReference type="RefSeq" id="WP_048033924.1">
    <property type="nucleotide sequence ID" value="NZ_CP030117.1"/>
</dbReference>
<feature type="chain" id="PRO_5016365598" description="YcdB/YcdC repeated domain-containing protein" evidence="1">
    <location>
        <begin position="32"/>
        <end position="520"/>
    </location>
</feature>
<dbReference type="Proteomes" id="UP000036061">
    <property type="component" value="Chromosome"/>
</dbReference>
<keyword evidence="1" id="KW-0732">Signal</keyword>
<dbReference type="InterPro" id="IPR032599">
    <property type="entry name" value="YcdB/YcdC_rep_domain"/>
</dbReference>
<protein>
    <recommendedName>
        <fullName evidence="2">YcdB/YcdC repeated domain-containing protein</fullName>
    </recommendedName>
</protein>
<accession>A0A2Z4MLS5</accession>
<evidence type="ECO:0000256" key="1">
    <source>
        <dbReference type="SAM" id="SignalP"/>
    </source>
</evidence>
<reference evidence="3 4" key="1">
    <citation type="journal article" date="2015" name="Genome Announc.">
        <title>Draft Genome Sequence of Brevibacillus brevis DZQ7, a Plant Growth-Promoting Rhizobacterium with Broad-Spectrum Antimicrobial Activity.</title>
        <authorList>
            <person name="Hou Q."/>
            <person name="Wang C."/>
            <person name="Hou X."/>
            <person name="Xia Z."/>
            <person name="Ye J."/>
            <person name="Liu K."/>
            <person name="Liu H."/>
            <person name="Wang J."/>
            <person name="Guo H."/>
            <person name="Yu X."/>
            <person name="Yang Y."/>
            <person name="Du B."/>
            <person name="Ding Y."/>
        </authorList>
    </citation>
    <scope>NUCLEOTIDE SEQUENCE [LARGE SCALE GENOMIC DNA]</scope>
    <source>
        <strain evidence="3 4">DZQ7</strain>
    </source>
</reference>
<dbReference type="Pfam" id="PF16244">
    <property type="entry name" value="DUF4901"/>
    <property type="match status" value="1"/>
</dbReference>
<evidence type="ECO:0000313" key="3">
    <source>
        <dbReference type="EMBL" id="AWX57353.1"/>
    </source>
</evidence>
<dbReference type="AlphaFoldDB" id="A0A2Z4MLS5"/>